<dbReference type="AlphaFoldDB" id="A0A197KGX6"/>
<protein>
    <recommendedName>
        <fullName evidence="4">F-box domain-containing protein</fullName>
    </recommendedName>
</protein>
<evidence type="ECO:0000256" key="1">
    <source>
        <dbReference type="SAM" id="MobiDB-lite"/>
    </source>
</evidence>
<dbReference type="OrthoDB" id="2369081at2759"/>
<proteinExistence type="predicted"/>
<evidence type="ECO:0000313" key="3">
    <source>
        <dbReference type="Proteomes" id="UP000078512"/>
    </source>
</evidence>
<dbReference type="Gene3D" id="3.80.10.10">
    <property type="entry name" value="Ribonuclease Inhibitor"/>
    <property type="match status" value="1"/>
</dbReference>
<name>A0A197KGX6_9FUNG</name>
<evidence type="ECO:0000313" key="2">
    <source>
        <dbReference type="EMBL" id="OAQ36790.1"/>
    </source>
</evidence>
<organism evidence="2 3">
    <name type="scientific">Linnemannia elongata AG-77</name>
    <dbReference type="NCBI Taxonomy" id="1314771"/>
    <lineage>
        <taxon>Eukaryota</taxon>
        <taxon>Fungi</taxon>
        <taxon>Fungi incertae sedis</taxon>
        <taxon>Mucoromycota</taxon>
        <taxon>Mortierellomycotina</taxon>
        <taxon>Mortierellomycetes</taxon>
        <taxon>Mortierellales</taxon>
        <taxon>Mortierellaceae</taxon>
        <taxon>Linnemannia</taxon>
    </lineage>
</organism>
<feature type="compositionally biased region" description="Low complexity" evidence="1">
    <location>
        <begin position="1"/>
        <end position="18"/>
    </location>
</feature>
<keyword evidence="3" id="KW-1185">Reference proteome</keyword>
<sequence>MNSLPTTSTTNTSTPPLSQSRSASYTHPTTTRHRPCPHPEQHRCLDLPEILTMILRFLDEDVICRVTPLVSRLWLRLSRNIKPLCTVVVWHSSWSSDLLDMKLLTLQDKATYFRCFITERFAAGHHKGRKLYRTLEYLQTKIREQELSVYSDDQDHNTRNLFKTGRDGQPFGTLRSLYLHFGPQSLAAIDRFPFPSSLNKLSIIGVRSNQPLEMNWVFDRCPFLEDLCIEGHASSWRSVRLSWNKHSERCLGRLRALTLKSIHIRCNDLKYLCSISPKLTDLKFVGVSTQPDDESQDGLYGILETLQMAPRSTSLLPLSGVMPLRQLKQWLARSWHAWLDLSLYVPSTTLSLLGEVGRCPSQLTSLELVPQPKLGSPSRRLGTLSDQTLVYRRLHTLLCTSSSLVHLQHLRTAVFLEDMDLFGRRGFVDADVELDKAMYPKCDNLTIHPGIWLCRRLKSLRVEIQTEMENLLTSSVHSRIVFGYISRVCPYLESLEIDVPYADSTAGVLEASLYPRLSMKLQGGLCLLAKLDRLRRLRISSERGQWTFDCEDYEVNWISCSPYHRMNRMFRHWTLSHWKKMREHEKQQEQTRLEAVNEEKVAESLPEPRAKAAPTVAITSAVVVAPETDPAQHGHFGDVDGWDMEMDLDEDENETQSWIHHIDHWDTAMATTPETVGQDATDQDSIGHPAAPDLEIVEAGPGEDILEHKEPFVPDSVPLECHLGVQQVFDDLQNLGLLSDVEVMIRWMQSDKFHPLPELKRLSLGFETLQRPKDEMRRLFPFSIDPHTDY</sequence>
<dbReference type="InterPro" id="IPR032675">
    <property type="entry name" value="LRR_dom_sf"/>
</dbReference>
<reference evidence="2 3" key="1">
    <citation type="submission" date="2016-05" db="EMBL/GenBank/DDBJ databases">
        <title>Genome sequencing reveals origins of a unique bacterial endosymbiosis in the earliest lineages of terrestrial Fungi.</title>
        <authorList>
            <consortium name="DOE Joint Genome Institute"/>
            <person name="Uehling J."/>
            <person name="Gryganskyi A."/>
            <person name="Hameed K."/>
            <person name="Tschaplinski T."/>
            <person name="Misztal P."/>
            <person name="Wu S."/>
            <person name="Desiro A."/>
            <person name="Vande Pol N."/>
            <person name="Du Z.-Y."/>
            <person name="Zienkiewicz A."/>
            <person name="Zienkiewicz K."/>
            <person name="Morin E."/>
            <person name="Tisserant E."/>
            <person name="Splivallo R."/>
            <person name="Hainaut M."/>
            <person name="Henrissat B."/>
            <person name="Ohm R."/>
            <person name="Kuo A."/>
            <person name="Yan J."/>
            <person name="Lipzen A."/>
            <person name="Nolan M."/>
            <person name="Labutti K."/>
            <person name="Barry K."/>
            <person name="Goldstein A."/>
            <person name="Labbe J."/>
            <person name="Schadt C."/>
            <person name="Tuskan G."/>
            <person name="Grigoriev I."/>
            <person name="Martin F."/>
            <person name="Vilgalys R."/>
            <person name="Bonito G."/>
        </authorList>
    </citation>
    <scope>NUCLEOTIDE SEQUENCE [LARGE SCALE GENOMIC DNA]</scope>
    <source>
        <strain evidence="2 3">AG-77</strain>
    </source>
</reference>
<feature type="region of interest" description="Disordered" evidence="1">
    <location>
        <begin position="1"/>
        <end position="39"/>
    </location>
</feature>
<evidence type="ECO:0008006" key="4">
    <source>
        <dbReference type="Google" id="ProtNLM"/>
    </source>
</evidence>
<gene>
    <name evidence="2" type="ORF">K457DRAFT_12443</name>
</gene>
<dbReference type="Proteomes" id="UP000078512">
    <property type="component" value="Unassembled WGS sequence"/>
</dbReference>
<accession>A0A197KGX6</accession>
<dbReference type="EMBL" id="KV442011">
    <property type="protein sequence ID" value="OAQ36790.1"/>
    <property type="molecule type" value="Genomic_DNA"/>
</dbReference>